<protein>
    <submittedName>
        <fullName evidence="4">Glycosyltransferase family 4 protein</fullName>
    </submittedName>
</protein>
<reference evidence="4" key="1">
    <citation type="submission" date="2021-09" db="EMBL/GenBank/DDBJ databases">
        <title>Genome of Aequorivita sp. strain F47161.</title>
        <authorList>
            <person name="Wang Y."/>
        </authorList>
    </citation>
    <scope>NUCLEOTIDE SEQUENCE</scope>
    <source>
        <strain evidence="4">F47161</strain>
    </source>
</reference>
<dbReference type="EMBL" id="JAIRBA010000025">
    <property type="protein sequence ID" value="MCG2419774.1"/>
    <property type="molecule type" value="Genomic_DNA"/>
</dbReference>
<dbReference type="InterPro" id="IPR001296">
    <property type="entry name" value="Glyco_trans_1"/>
</dbReference>
<comment type="caution">
    <text evidence="4">The sequence shown here is derived from an EMBL/GenBank/DDBJ whole genome shotgun (WGS) entry which is preliminary data.</text>
</comment>
<keyword evidence="5" id="KW-1185">Reference proteome</keyword>
<dbReference type="SUPFAM" id="SSF53756">
    <property type="entry name" value="UDP-Glycosyltransferase/glycogen phosphorylase"/>
    <property type="match status" value="1"/>
</dbReference>
<dbReference type="AlphaFoldDB" id="A0A9X1R064"/>
<dbReference type="Pfam" id="PF00534">
    <property type="entry name" value="Glycos_transf_1"/>
    <property type="match status" value="1"/>
</dbReference>
<dbReference type="GO" id="GO:0016757">
    <property type="term" value="F:glycosyltransferase activity"/>
    <property type="evidence" value="ECO:0007669"/>
    <property type="project" value="UniProtKB-KW"/>
</dbReference>
<dbReference type="RefSeq" id="WP_237603559.1">
    <property type="nucleotide sequence ID" value="NZ_JAIRBA010000025.1"/>
</dbReference>
<feature type="domain" description="Glycosyl transferase family 1" evidence="3">
    <location>
        <begin position="209"/>
        <end position="365"/>
    </location>
</feature>
<keyword evidence="2" id="KW-0808">Transferase</keyword>
<evidence type="ECO:0000256" key="1">
    <source>
        <dbReference type="ARBA" id="ARBA00022676"/>
    </source>
</evidence>
<gene>
    <name evidence="4" type="ORF">K8089_12135</name>
</gene>
<keyword evidence="1" id="KW-0328">Glycosyltransferase</keyword>
<dbReference type="Proteomes" id="UP001139461">
    <property type="component" value="Unassembled WGS sequence"/>
</dbReference>
<dbReference type="Gene3D" id="3.40.50.2000">
    <property type="entry name" value="Glycogen Phosphorylase B"/>
    <property type="match status" value="2"/>
</dbReference>
<evidence type="ECO:0000313" key="4">
    <source>
        <dbReference type="EMBL" id="MCG2419774.1"/>
    </source>
</evidence>
<evidence type="ECO:0000256" key="2">
    <source>
        <dbReference type="ARBA" id="ARBA00022679"/>
    </source>
</evidence>
<organism evidence="4 5">
    <name type="scientific">Aequorivita vitellina</name>
    <dbReference type="NCBI Taxonomy" id="2874475"/>
    <lineage>
        <taxon>Bacteria</taxon>
        <taxon>Pseudomonadati</taxon>
        <taxon>Bacteroidota</taxon>
        <taxon>Flavobacteriia</taxon>
        <taxon>Flavobacteriales</taxon>
        <taxon>Flavobacteriaceae</taxon>
        <taxon>Aequorivita</taxon>
    </lineage>
</organism>
<accession>A0A9X1R064</accession>
<evidence type="ECO:0000313" key="5">
    <source>
        <dbReference type="Proteomes" id="UP001139461"/>
    </source>
</evidence>
<dbReference type="PANTHER" id="PTHR12526:SF629">
    <property type="entry name" value="TEICHURONIC ACID BIOSYNTHESIS GLYCOSYLTRANSFERASE TUAH-RELATED"/>
    <property type="match status" value="1"/>
</dbReference>
<proteinExistence type="predicted"/>
<sequence length="392" mass="45471">MKTLAYVYDARCYKYQDDIFGVFDVTVWDRFLDGFDEIIVFASIYKSDIDTIKKLNLNKLNHPKVEYVHVPFIDTPKRLIKNFFINNSVFKKEFCRVDAVVIRVPGQYCNNAFHVAKKMNLKVGLEVVGCPFDAFWNYGNMQGKILALVYFYWMKHIVKHSDYVLYVTKHFLQKRYPTKSKHTINASNVDVQVSNKEKVINHRLSTLENNIRNKKITLGLIGSFGVRYKGHEEILKAVSTLDERKYIYIEMIGGGDYKWVEKLAKSLNIENNVKILGKLKSGDQVLNWLNKIDIYIHPSKQEGLPRSVIEAMSQACPVLASKIAGIPELLDNNYLHKTGDFKHLSLQISRIIFNSVELEKMINANFKTALAYDRSILSTKRKKFWLDFSENL</sequence>
<name>A0A9X1R064_9FLAO</name>
<evidence type="ECO:0000259" key="3">
    <source>
        <dbReference type="Pfam" id="PF00534"/>
    </source>
</evidence>
<dbReference type="PANTHER" id="PTHR12526">
    <property type="entry name" value="GLYCOSYLTRANSFERASE"/>
    <property type="match status" value="1"/>
</dbReference>